<keyword evidence="2" id="KW-1133">Transmembrane helix</keyword>
<feature type="transmembrane region" description="Helical" evidence="2">
    <location>
        <begin position="68"/>
        <end position="89"/>
    </location>
</feature>
<proteinExistence type="predicted"/>
<feature type="transmembrane region" description="Helical" evidence="2">
    <location>
        <begin position="34"/>
        <end position="56"/>
    </location>
</feature>
<evidence type="ECO:0000313" key="4">
    <source>
        <dbReference type="Proteomes" id="UP000284403"/>
    </source>
</evidence>
<evidence type="ECO:0000256" key="2">
    <source>
        <dbReference type="SAM" id="Phobius"/>
    </source>
</evidence>
<name>A0A3R7N597_9TRYP</name>
<evidence type="ECO:0000313" key="3">
    <source>
        <dbReference type="EMBL" id="RNE96716.1"/>
    </source>
</evidence>
<dbReference type="Proteomes" id="UP000284403">
    <property type="component" value="Unassembled WGS sequence"/>
</dbReference>
<organism evidence="3 4">
    <name type="scientific">Trypanosoma conorhini</name>
    <dbReference type="NCBI Taxonomy" id="83891"/>
    <lineage>
        <taxon>Eukaryota</taxon>
        <taxon>Discoba</taxon>
        <taxon>Euglenozoa</taxon>
        <taxon>Kinetoplastea</taxon>
        <taxon>Metakinetoplastina</taxon>
        <taxon>Trypanosomatida</taxon>
        <taxon>Trypanosomatidae</taxon>
        <taxon>Trypanosoma</taxon>
    </lineage>
</organism>
<evidence type="ECO:0000256" key="1">
    <source>
        <dbReference type="SAM" id="MobiDB-lite"/>
    </source>
</evidence>
<feature type="transmembrane region" description="Helical" evidence="2">
    <location>
        <begin position="145"/>
        <end position="163"/>
    </location>
</feature>
<reference evidence="3 4" key="1">
    <citation type="journal article" date="2018" name="BMC Genomics">
        <title>Genomic comparison of Trypanosoma conorhini and Trypanosoma rangeli to Trypanosoma cruzi strains of high and low virulence.</title>
        <authorList>
            <person name="Bradwell K.R."/>
            <person name="Koparde V.N."/>
            <person name="Matveyev A.V."/>
            <person name="Serrano M.G."/>
            <person name="Alves J.M."/>
            <person name="Parikh H."/>
            <person name="Huang B."/>
            <person name="Lee V."/>
            <person name="Espinosa-Alvarez O."/>
            <person name="Ortiz P.A."/>
            <person name="Costa-Martins A.G."/>
            <person name="Teixeira M.M."/>
            <person name="Buck G.A."/>
        </authorList>
    </citation>
    <scope>NUCLEOTIDE SEQUENCE [LARGE SCALE GENOMIC DNA]</scope>
    <source>
        <strain evidence="3 4">025E</strain>
    </source>
</reference>
<feature type="region of interest" description="Disordered" evidence="1">
    <location>
        <begin position="100"/>
        <end position="119"/>
    </location>
</feature>
<sequence>MTDHERSRLTAAEAERRAATKAVYLTQQPPSMRFAIGFAAVLFLILCLPLQSALVAYLRLRWGYRNGFAVTTIVVLGVYPIAAVPFRFLDRSWKCWRPPTSEGEGAAEQHEPASDRPAAAPPMETDYVAPQYQTRFIQSLCTAKLWAIFWSLFCTLGTEFVILTNSRLFFLLRHVWGGN</sequence>
<accession>A0A3R7N597</accession>
<keyword evidence="4" id="KW-1185">Reference proteome</keyword>
<keyword evidence="2" id="KW-0472">Membrane</keyword>
<gene>
    <name evidence="3" type="ORF">Tco025E_09727</name>
</gene>
<protein>
    <submittedName>
        <fullName evidence="3">Uncharacterized protein</fullName>
    </submittedName>
</protein>
<dbReference type="GeneID" id="40323338"/>
<comment type="caution">
    <text evidence="3">The sequence shown here is derived from an EMBL/GenBank/DDBJ whole genome shotgun (WGS) entry which is preliminary data.</text>
</comment>
<dbReference type="EMBL" id="MKKU01001224">
    <property type="protein sequence ID" value="RNE96716.1"/>
    <property type="molecule type" value="Genomic_DNA"/>
</dbReference>
<dbReference type="RefSeq" id="XP_029223414.1">
    <property type="nucleotide sequence ID" value="XM_029376537.1"/>
</dbReference>
<dbReference type="AlphaFoldDB" id="A0A3R7N597"/>
<keyword evidence="2" id="KW-0812">Transmembrane</keyword>